<dbReference type="Pfam" id="PF13472">
    <property type="entry name" value="Lipase_GDSL_2"/>
    <property type="match status" value="1"/>
</dbReference>
<feature type="signal peptide" evidence="1">
    <location>
        <begin position="1"/>
        <end position="34"/>
    </location>
</feature>
<dbReference type="InterPro" id="IPR037460">
    <property type="entry name" value="SEST-like"/>
</dbReference>
<dbReference type="PANTHER" id="PTHR37981">
    <property type="entry name" value="LIPASE 2"/>
    <property type="match status" value="1"/>
</dbReference>
<dbReference type="InterPro" id="IPR013830">
    <property type="entry name" value="SGNH_hydro"/>
</dbReference>
<name>A0ABQ2D5R6_9MICC</name>
<organism evidence="3 4">
    <name type="scientific">Glutamicibacter ardleyensis</name>
    <dbReference type="NCBI Taxonomy" id="225894"/>
    <lineage>
        <taxon>Bacteria</taxon>
        <taxon>Bacillati</taxon>
        <taxon>Actinomycetota</taxon>
        <taxon>Actinomycetes</taxon>
        <taxon>Micrococcales</taxon>
        <taxon>Micrococcaceae</taxon>
        <taxon>Glutamicibacter</taxon>
    </lineage>
</organism>
<dbReference type="Proteomes" id="UP000606115">
    <property type="component" value="Unassembled WGS sequence"/>
</dbReference>
<reference evidence="4" key="1">
    <citation type="journal article" date="2019" name="Int. J. Syst. Evol. Microbiol.">
        <title>The Global Catalogue of Microorganisms (GCM) 10K type strain sequencing project: providing services to taxonomists for standard genome sequencing and annotation.</title>
        <authorList>
            <consortium name="The Broad Institute Genomics Platform"/>
            <consortium name="The Broad Institute Genome Sequencing Center for Infectious Disease"/>
            <person name="Wu L."/>
            <person name="Ma J."/>
        </authorList>
    </citation>
    <scope>NUCLEOTIDE SEQUENCE [LARGE SCALE GENOMIC DNA]</scope>
    <source>
        <strain evidence="4">CGMCC 1.3685</strain>
    </source>
</reference>
<evidence type="ECO:0000259" key="2">
    <source>
        <dbReference type="Pfam" id="PF13472"/>
    </source>
</evidence>
<keyword evidence="1" id="KW-0732">Signal</keyword>
<dbReference type="EMBL" id="BMKX01000001">
    <property type="protein sequence ID" value="GGJ46960.1"/>
    <property type="molecule type" value="Genomic_DNA"/>
</dbReference>
<dbReference type="RefSeq" id="WP_188683027.1">
    <property type="nucleotide sequence ID" value="NZ_BMKX01000001.1"/>
</dbReference>
<feature type="domain" description="SGNH hydrolase-type esterase" evidence="2">
    <location>
        <begin position="50"/>
        <end position="270"/>
    </location>
</feature>
<dbReference type="PANTHER" id="PTHR37981:SF1">
    <property type="entry name" value="SGNH HYDROLASE-TYPE ESTERASE DOMAIN-CONTAINING PROTEIN"/>
    <property type="match status" value="1"/>
</dbReference>
<keyword evidence="4" id="KW-1185">Reference proteome</keyword>
<evidence type="ECO:0000313" key="3">
    <source>
        <dbReference type="EMBL" id="GGJ46960.1"/>
    </source>
</evidence>
<dbReference type="InterPro" id="IPR036514">
    <property type="entry name" value="SGNH_hydro_sf"/>
</dbReference>
<proteinExistence type="predicted"/>
<gene>
    <name evidence="3" type="ORF">GCM10007173_01900</name>
</gene>
<accession>A0ABQ2D5R6</accession>
<dbReference type="SUPFAM" id="SSF52266">
    <property type="entry name" value="SGNH hydrolase"/>
    <property type="match status" value="1"/>
</dbReference>
<comment type="caution">
    <text evidence="3">The sequence shown here is derived from an EMBL/GenBank/DDBJ whole genome shotgun (WGS) entry which is preliminary data.</text>
</comment>
<dbReference type="GeneID" id="303302608"/>
<dbReference type="Gene3D" id="3.40.50.1110">
    <property type="entry name" value="SGNH hydrolase"/>
    <property type="match status" value="1"/>
</dbReference>
<evidence type="ECO:0000313" key="4">
    <source>
        <dbReference type="Proteomes" id="UP000606115"/>
    </source>
</evidence>
<sequence length="305" mass="31889">MNGIKKSRLLTLITAGIASAGLLLAGMAPATALAPTTRSNSTVVINYVNLGGSYSAGFGSGSIKPGPFDGCLQTTGPSHVTNIDQLPGVKLTADAACTGFNTAQIAQVAAGVAPQLAEADLVTLTLGGNNLQWGETVAACASGSTAEKCQGMLKLGYASMPALRADVRSTLKQIDAATGAKILVLGYPRLFTSSHGDQPLITAKNARALNKLGDTLNRTIKAATKGTDSSFVSVTGAFMNHGVGATQSWISFNLANFEDPFNLHPTTTGYLNGYYPAVNRHINLKKLAHHDRYQHKHSHSRHHHG</sequence>
<protein>
    <submittedName>
        <fullName evidence="3">Lipase 1</fullName>
    </submittedName>
</protein>
<evidence type="ECO:0000256" key="1">
    <source>
        <dbReference type="SAM" id="SignalP"/>
    </source>
</evidence>
<feature type="chain" id="PRO_5045989727" evidence="1">
    <location>
        <begin position="35"/>
        <end position="305"/>
    </location>
</feature>